<dbReference type="SMART" id="SM00320">
    <property type="entry name" value="WD40"/>
    <property type="match status" value="5"/>
</dbReference>
<dbReference type="AlphaFoldDB" id="A0A815PHU2"/>
<dbReference type="SUPFAM" id="SSF50978">
    <property type="entry name" value="WD40 repeat-like"/>
    <property type="match status" value="1"/>
</dbReference>
<gene>
    <name evidence="5" type="ORF">GPM918_LOCUS34694</name>
    <name evidence="6" type="ORF">SRO942_LOCUS35399</name>
</gene>
<evidence type="ECO:0000256" key="1">
    <source>
        <dbReference type="ARBA" id="ARBA00022574"/>
    </source>
</evidence>
<reference evidence="5" key="1">
    <citation type="submission" date="2021-02" db="EMBL/GenBank/DDBJ databases">
        <authorList>
            <person name="Nowell W R."/>
        </authorList>
    </citation>
    <scope>NUCLEOTIDE SEQUENCE</scope>
</reference>
<evidence type="ECO:0000256" key="4">
    <source>
        <dbReference type="PROSITE-ProRule" id="PRU00221"/>
    </source>
</evidence>
<dbReference type="GO" id="GO:0051015">
    <property type="term" value="F:actin filament binding"/>
    <property type="evidence" value="ECO:0007669"/>
    <property type="project" value="TreeGrafter"/>
</dbReference>
<dbReference type="InterPro" id="IPR001680">
    <property type="entry name" value="WD40_rpt"/>
</dbReference>
<dbReference type="PROSITE" id="PS50082">
    <property type="entry name" value="WD_REPEATS_2"/>
    <property type="match status" value="3"/>
</dbReference>
<dbReference type="PANTHER" id="PTHR19856:SF0">
    <property type="entry name" value="WD REPEAT-CONTAINING PROTEIN 1"/>
    <property type="match status" value="1"/>
</dbReference>
<feature type="repeat" description="WD" evidence="4">
    <location>
        <begin position="230"/>
        <end position="271"/>
    </location>
</feature>
<comment type="caution">
    <text evidence="5">The sequence shown here is derived from an EMBL/GenBank/DDBJ whole genome shotgun (WGS) entry which is preliminary data.</text>
</comment>
<dbReference type="PROSITE" id="PS00678">
    <property type="entry name" value="WD_REPEATS_1"/>
    <property type="match status" value="1"/>
</dbReference>
<dbReference type="CDD" id="cd00200">
    <property type="entry name" value="WD40"/>
    <property type="match status" value="1"/>
</dbReference>
<dbReference type="PROSITE" id="PS50294">
    <property type="entry name" value="WD_REPEATS_REGION"/>
    <property type="match status" value="3"/>
</dbReference>
<dbReference type="InterPro" id="IPR015943">
    <property type="entry name" value="WD40/YVTN_repeat-like_dom_sf"/>
</dbReference>
<dbReference type="GO" id="GO:0030042">
    <property type="term" value="P:actin filament depolymerization"/>
    <property type="evidence" value="ECO:0007669"/>
    <property type="project" value="TreeGrafter"/>
</dbReference>
<protein>
    <submittedName>
        <fullName evidence="5">Uncharacterized protein</fullName>
    </submittedName>
</protein>
<dbReference type="Proteomes" id="UP000663829">
    <property type="component" value="Unassembled WGS sequence"/>
</dbReference>
<feature type="non-terminal residue" evidence="5">
    <location>
        <position position="1"/>
    </location>
</feature>
<dbReference type="Proteomes" id="UP000681722">
    <property type="component" value="Unassembled WGS sequence"/>
</dbReference>
<evidence type="ECO:0000256" key="2">
    <source>
        <dbReference type="ARBA" id="ARBA00022737"/>
    </source>
</evidence>
<feature type="repeat" description="WD" evidence="4">
    <location>
        <begin position="55"/>
        <end position="96"/>
    </location>
</feature>
<dbReference type="OrthoDB" id="2306at2759"/>
<feature type="repeat" description="WD" evidence="4">
    <location>
        <begin position="186"/>
        <end position="227"/>
    </location>
</feature>
<dbReference type="FunFam" id="2.130.10.10:FF:000102">
    <property type="entry name" value="Actin-interacting protein 1"/>
    <property type="match status" value="1"/>
</dbReference>
<comment type="similarity">
    <text evidence="3">Belongs to the WD repeat AIP1 family.</text>
</comment>
<keyword evidence="7" id="KW-1185">Reference proteome</keyword>
<dbReference type="Gene3D" id="2.130.10.10">
    <property type="entry name" value="YVTN repeat-like/Quinoprotein amine dehydrogenase"/>
    <property type="match status" value="1"/>
</dbReference>
<dbReference type="GO" id="GO:0040011">
    <property type="term" value="P:locomotion"/>
    <property type="evidence" value="ECO:0007669"/>
    <property type="project" value="TreeGrafter"/>
</dbReference>
<dbReference type="Pfam" id="PF00400">
    <property type="entry name" value="WD40"/>
    <property type="match status" value="5"/>
</dbReference>
<name>A0A815PHU2_9BILA</name>
<dbReference type="InterPro" id="IPR019775">
    <property type="entry name" value="WD40_repeat_CS"/>
</dbReference>
<dbReference type="InterPro" id="IPR036322">
    <property type="entry name" value="WD40_repeat_dom_sf"/>
</dbReference>
<dbReference type="GO" id="GO:0045214">
    <property type="term" value="P:sarcomere organization"/>
    <property type="evidence" value="ECO:0007669"/>
    <property type="project" value="TreeGrafter"/>
</dbReference>
<dbReference type="GO" id="GO:0030864">
    <property type="term" value="C:cortical actin cytoskeleton"/>
    <property type="evidence" value="ECO:0007669"/>
    <property type="project" value="TreeGrafter"/>
</dbReference>
<keyword evidence="2" id="KW-0677">Repeat</keyword>
<dbReference type="EMBL" id="CAJNOQ010019420">
    <property type="protein sequence ID" value="CAF1449833.1"/>
    <property type="molecule type" value="Genomic_DNA"/>
</dbReference>
<dbReference type="EMBL" id="CAJOBC010084872">
    <property type="protein sequence ID" value="CAF4323523.1"/>
    <property type="molecule type" value="Genomic_DNA"/>
</dbReference>
<keyword evidence="1 4" id="KW-0853">WD repeat</keyword>
<evidence type="ECO:0000313" key="5">
    <source>
        <dbReference type="EMBL" id="CAF1449833.1"/>
    </source>
</evidence>
<sequence length="382" mass="42100">KINELLPDIFPSLPGTKSGQAVLLGNDPKGNTFLYTNGNSVFIRNIDDPSICDVYTEHSTTVLCAKYAPSGYHIASADQHGMIRIWNAKNREHLSKNVIKPTDDCIKDLAWTPDNQKILIGVNGKEKFGQAFTADTGNIIGEIVGMRKAINSVDFKPTRPFRAITGSEDNSVSFFDVPSTQLKTTLLNHEKSVYGVQYCPDGEKFASSSADGRVFLYDGKSGEKKSELGLPAHTGNIYGLCGDPTSQYILTTSDDNTAKIWDVKNRNIIRNFAMGCDLKDQQVGCLWQGNHIITISLSGYINYLDKNTLNAPIRVIKGHNRSITAMTVLRNSQDVRIFSASCDGIVSILFPLLRLLSDKNEQKGSSAHLLKKDEAETLKYTV</sequence>
<evidence type="ECO:0000256" key="3">
    <source>
        <dbReference type="ARBA" id="ARBA00038366"/>
    </source>
</evidence>
<evidence type="ECO:0000313" key="7">
    <source>
        <dbReference type="Proteomes" id="UP000663829"/>
    </source>
</evidence>
<organism evidence="5 7">
    <name type="scientific">Didymodactylos carnosus</name>
    <dbReference type="NCBI Taxonomy" id="1234261"/>
    <lineage>
        <taxon>Eukaryota</taxon>
        <taxon>Metazoa</taxon>
        <taxon>Spiralia</taxon>
        <taxon>Gnathifera</taxon>
        <taxon>Rotifera</taxon>
        <taxon>Eurotatoria</taxon>
        <taxon>Bdelloidea</taxon>
        <taxon>Philodinida</taxon>
        <taxon>Philodinidae</taxon>
        <taxon>Didymodactylos</taxon>
    </lineage>
</organism>
<accession>A0A815PHU2</accession>
<evidence type="ECO:0000313" key="6">
    <source>
        <dbReference type="EMBL" id="CAF4323523.1"/>
    </source>
</evidence>
<dbReference type="PANTHER" id="PTHR19856">
    <property type="entry name" value="WD-REPEATCONTAINING PROTEIN WDR1"/>
    <property type="match status" value="1"/>
</dbReference>
<proteinExistence type="inferred from homology"/>